<dbReference type="AlphaFoldDB" id="A0A835M7T8"/>
<feature type="compositionally biased region" description="Basic and acidic residues" evidence="2">
    <location>
        <begin position="144"/>
        <end position="165"/>
    </location>
</feature>
<dbReference type="GO" id="GO:0005794">
    <property type="term" value="C:Golgi apparatus"/>
    <property type="evidence" value="ECO:0007669"/>
    <property type="project" value="TreeGrafter"/>
</dbReference>
<dbReference type="Proteomes" id="UP000631114">
    <property type="component" value="Unassembled WGS sequence"/>
</dbReference>
<evidence type="ECO:0000313" key="3">
    <source>
        <dbReference type="EMBL" id="KAF9613871.1"/>
    </source>
</evidence>
<dbReference type="PANTHER" id="PTHR33638:SF1">
    <property type="entry name" value="SELENOPROTEIN H"/>
    <property type="match status" value="1"/>
</dbReference>
<dbReference type="InterPro" id="IPR036249">
    <property type="entry name" value="Thioredoxin-like_sf"/>
</dbReference>
<feature type="compositionally biased region" description="Acidic residues" evidence="2">
    <location>
        <begin position="117"/>
        <end position="143"/>
    </location>
</feature>
<protein>
    <recommendedName>
        <fullName evidence="5">Selenoprotein H</fullName>
    </recommendedName>
</protein>
<feature type="compositionally biased region" description="Basic and acidic residues" evidence="2">
    <location>
        <begin position="49"/>
        <end position="82"/>
    </location>
</feature>
<gene>
    <name evidence="3" type="ORF">IFM89_012419</name>
</gene>
<dbReference type="NCBIfam" id="TIGR02174">
    <property type="entry name" value="CXXU_selWTH"/>
    <property type="match status" value="1"/>
</dbReference>
<dbReference type="EMBL" id="JADFTS010000003">
    <property type="protein sequence ID" value="KAF9613871.1"/>
    <property type="molecule type" value="Genomic_DNA"/>
</dbReference>
<dbReference type="InterPro" id="IPR052674">
    <property type="entry name" value="SelWTH-like"/>
</dbReference>
<dbReference type="Pfam" id="PF10262">
    <property type="entry name" value="Rdx"/>
    <property type="match status" value="1"/>
</dbReference>
<feature type="compositionally biased region" description="Low complexity" evidence="2">
    <location>
        <begin position="35"/>
        <end position="46"/>
    </location>
</feature>
<proteinExistence type="predicted"/>
<feature type="compositionally biased region" description="Basic and acidic residues" evidence="2">
    <location>
        <begin position="18"/>
        <end position="29"/>
    </location>
</feature>
<feature type="compositionally biased region" description="Acidic residues" evidence="2">
    <location>
        <begin position="83"/>
        <end position="94"/>
    </location>
</feature>
<keyword evidence="4" id="KW-1185">Reference proteome</keyword>
<dbReference type="Gene3D" id="3.40.30.10">
    <property type="entry name" value="Glutaredoxin"/>
    <property type="match status" value="1"/>
</dbReference>
<feature type="compositionally biased region" description="Basic residues" evidence="2">
    <location>
        <begin position="100"/>
        <end position="113"/>
    </location>
</feature>
<keyword evidence="1" id="KW-0676">Redox-active center</keyword>
<dbReference type="SUPFAM" id="SSF52833">
    <property type="entry name" value="Thioredoxin-like"/>
    <property type="match status" value="1"/>
</dbReference>
<sequence length="322" mass="36219">MAPKRKSPKTRTSQQEEPEAKKMTTESNRRSSPRTATKNAVAATNARLEAVKEVREKKKAEKKIGDGKSEEVKKAGRKKEVKEESEEDEEEDEVKEVKKAGRKKKKEGKKKGKKKEDEEDEKEKEGEEDEGKEGDENDEEAEAEKEGEAKDVDDVKDDEEKKEDVPEGADVMDDDEDGESGDDNTCTIASSAEFASADAKKIIIEHCKSCQSFKVRATRVKDGLENTFPGIKVLLNPEKPRRGCFEVREEGAEPLFSLLDLKRPFTPMKDLDMEEVISNIVKKLNETPTHCWAKLALPDSVGKWRFLTCCTLVAHCKGVRMV</sequence>
<evidence type="ECO:0000313" key="4">
    <source>
        <dbReference type="Proteomes" id="UP000631114"/>
    </source>
</evidence>
<evidence type="ECO:0000256" key="1">
    <source>
        <dbReference type="ARBA" id="ARBA00023284"/>
    </source>
</evidence>
<evidence type="ECO:0008006" key="5">
    <source>
        <dbReference type="Google" id="ProtNLM"/>
    </source>
</evidence>
<feature type="compositionally biased region" description="Acidic residues" evidence="2">
    <location>
        <begin position="166"/>
        <end position="182"/>
    </location>
</feature>
<dbReference type="OrthoDB" id="1933874at2759"/>
<evidence type="ECO:0000256" key="2">
    <source>
        <dbReference type="SAM" id="MobiDB-lite"/>
    </source>
</evidence>
<name>A0A835M7T8_9MAGN</name>
<reference evidence="3 4" key="1">
    <citation type="submission" date="2020-10" db="EMBL/GenBank/DDBJ databases">
        <title>The Coptis chinensis genome and diversification of protoberbering-type alkaloids.</title>
        <authorList>
            <person name="Wang B."/>
            <person name="Shu S."/>
            <person name="Song C."/>
            <person name="Liu Y."/>
        </authorList>
    </citation>
    <scope>NUCLEOTIDE SEQUENCE [LARGE SCALE GENOMIC DNA]</scope>
    <source>
        <strain evidence="3">HL-2020</strain>
        <tissue evidence="3">Leaf</tissue>
    </source>
</reference>
<dbReference type="PANTHER" id="PTHR33638">
    <property type="entry name" value="SELENOPROTEIN H"/>
    <property type="match status" value="1"/>
</dbReference>
<feature type="region of interest" description="Disordered" evidence="2">
    <location>
        <begin position="1"/>
        <end position="186"/>
    </location>
</feature>
<organism evidence="3 4">
    <name type="scientific">Coptis chinensis</name>
    <dbReference type="NCBI Taxonomy" id="261450"/>
    <lineage>
        <taxon>Eukaryota</taxon>
        <taxon>Viridiplantae</taxon>
        <taxon>Streptophyta</taxon>
        <taxon>Embryophyta</taxon>
        <taxon>Tracheophyta</taxon>
        <taxon>Spermatophyta</taxon>
        <taxon>Magnoliopsida</taxon>
        <taxon>Ranunculales</taxon>
        <taxon>Ranunculaceae</taxon>
        <taxon>Coptidoideae</taxon>
        <taxon>Coptis</taxon>
    </lineage>
</organism>
<accession>A0A835M7T8</accession>
<comment type="caution">
    <text evidence="3">The sequence shown here is derived from an EMBL/GenBank/DDBJ whole genome shotgun (WGS) entry which is preliminary data.</text>
</comment>
<dbReference type="InterPro" id="IPR011893">
    <property type="entry name" value="Selenoprotein_Rdx-typ"/>
</dbReference>